<sequence>MGDSGYWELADASTNPDFGSDPRERSLDQLLAAGIVLVEKPRGPSSHQLASWARELLGISRLGHGGTLDPFATGLLTLLCGKATKLTELTLKADKRYVGVLRFGRAVDEAELETVLSGLTGVIYNVPPLESAVKVQVRTRTIHSFRLLDTEPESRIAAFEVSSSAGTYIRTLAKDIGLLLDTRCELIELHRDRTGNFDQSMSCSMQQLADAAFLSKEHGDDSALVKLIAPVETLLSGLPAITVKDGAAAALSHGAPLARPGVVRAPKGVQEGATVLLQSIKGEAVSVARMSVDTDSLSEMKSGEVAVARAVMMETGTYPQSWSRE</sequence>
<dbReference type="SMART" id="SM00359">
    <property type="entry name" value="PUA"/>
    <property type="match status" value="1"/>
</dbReference>
<feature type="domain" description="PUA" evidence="2">
    <location>
        <begin position="239"/>
        <end position="313"/>
    </location>
</feature>
<dbReference type="NCBIfam" id="NF003280">
    <property type="entry name" value="PRK04270.1"/>
    <property type="match status" value="1"/>
</dbReference>
<dbReference type="GO" id="GO:0031120">
    <property type="term" value="P:snRNA pseudouridine synthesis"/>
    <property type="evidence" value="ECO:0007669"/>
    <property type="project" value="TreeGrafter"/>
</dbReference>
<accession>A0A075IAT7</accession>
<evidence type="ECO:0000313" key="4">
    <source>
        <dbReference type="EMBL" id="AIF24984.1"/>
    </source>
</evidence>
<dbReference type="NCBIfam" id="TIGR00425">
    <property type="entry name" value="CBF5"/>
    <property type="match status" value="1"/>
</dbReference>
<keyword evidence="1" id="KW-0413">Isomerase</keyword>
<dbReference type="GO" id="GO:0031118">
    <property type="term" value="P:rRNA pseudouridine synthesis"/>
    <property type="evidence" value="ECO:0007669"/>
    <property type="project" value="TreeGrafter"/>
</dbReference>
<organism evidence="4">
    <name type="scientific">uncultured marine group II/III euryarchaeote SAT1000_42_F11</name>
    <dbReference type="NCBI Taxonomy" id="1456584"/>
    <lineage>
        <taxon>Archaea</taxon>
        <taxon>Methanobacteriati</taxon>
        <taxon>Methanobacteriota</taxon>
        <taxon>environmental samples</taxon>
    </lineage>
</organism>
<proteinExistence type="predicted"/>
<dbReference type="InterPro" id="IPR002501">
    <property type="entry name" value="PsdUridine_synth_N"/>
</dbReference>
<name>A0A075IAT7_9EURY</name>
<dbReference type="Gene3D" id="3.30.2350.10">
    <property type="entry name" value="Pseudouridine synthase"/>
    <property type="match status" value="1"/>
</dbReference>
<dbReference type="Gene3D" id="2.30.130.10">
    <property type="entry name" value="PUA domain"/>
    <property type="match status" value="1"/>
</dbReference>
<dbReference type="Pfam" id="PF01472">
    <property type="entry name" value="PUA"/>
    <property type="match status" value="1"/>
</dbReference>
<dbReference type="PROSITE" id="PS50890">
    <property type="entry name" value="PUA"/>
    <property type="match status" value="1"/>
</dbReference>
<dbReference type="InterPro" id="IPR032819">
    <property type="entry name" value="TruB_C"/>
</dbReference>
<dbReference type="GO" id="GO:0000495">
    <property type="term" value="P:box H/ACA sno(s)RNA 3'-end processing"/>
    <property type="evidence" value="ECO:0007669"/>
    <property type="project" value="TreeGrafter"/>
</dbReference>
<dbReference type="SMART" id="SM01136">
    <property type="entry name" value="DKCLD"/>
    <property type="match status" value="1"/>
</dbReference>
<dbReference type="GO" id="GO:0009982">
    <property type="term" value="F:pseudouridine synthase activity"/>
    <property type="evidence" value="ECO:0007669"/>
    <property type="project" value="InterPro"/>
</dbReference>
<dbReference type="Pfam" id="PF16198">
    <property type="entry name" value="TruB_C_2"/>
    <property type="match status" value="1"/>
</dbReference>
<dbReference type="PANTHER" id="PTHR23127">
    <property type="entry name" value="CENTROMERE/MICROTUBULE BINDING PROTEIN CBF5"/>
    <property type="match status" value="1"/>
</dbReference>
<dbReference type="AlphaFoldDB" id="A0A075IAT7"/>
<dbReference type="SUPFAM" id="SSF88697">
    <property type="entry name" value="PUA domain-like"/>
    <property type="match status" value="1"/>
</dbReference>
<dbReference type="Pfam" id="PF08068">
    <property type="entry name" value="DKCLD"/>
    <property type="match status" value="1"/>
</dbReference>
<dbReference type="InterPro" id="IPR002478">
    <property type="entry name" value="PUA"/>
</dbReference>
<dbReference type="SUPFAM" id="SSF55120">
    <property type="entry name" value="Pseudouridine synthase"/>
    <property type="match status" value="1"/>
</dbReference>
<feature type="domain" description="Dyskerin-like" evidence="3">
    <location>
        <begin position="3"/>
        <end position="50"/>
    </location>
</feature>
<dbReference type="InterPro" id="IPR004802">
    <property type="entry name" value="tRNA_PsdUridine_synth_B_fam"/>
</dbReference>
<dbReference type="InterPro" id="IPR012960">
    <property type="entry name" value="Dyskerin-like"/>
</dbReference>
<gene>
    <name evidence="4" type="primary">CBF5</name>
    <name evidence="4" type="synonym">DKC1</name>
    <name evidence="4" type="synonym">NOLA4</name>
</gene>
<dbReference type="InterPro" id="IPR036974">
    <property type="entry name" value="PUA_sf"/>
</dbReference>
<dbReference type="InterPro" id="IPR015947">
    <property type="entry name" value="PUA-like_sf"/>
</dbReference>
<protein>
    <submittedName>
        <fullName evidence="4">rRNA pseudouridine synthase (DKC1, NOLA4, CBF5)</fullName>
    </submittedName>
</protein>
<evidence type="ECO:0000259" key="2">
    <source>
        <dbReference type="SMART" id="SM00359"/>
    </source>
</evidence>
<dbReference type="EMBL" id="KF901278">
    <property type="protein sequence ID" value="AIF24984.1"/>
    <property type="molecule type" value="Genomic_DNA"/>
</dbReference>
<evidence type="ECO:0000256" key="1">
    <source>
        <dbReference type="ARBA" id="ARBA00023235"/>
    </source>
</evidence>
<dbReference type="Pfam" id="PF01509">
    <property type="entry name" value="TruB_N"/>
    <property type="match status" value="1"/>
</dbReference>
<reference evidence="4" key="1">
    <citation type="journal article" date="2014" name="Genome Biol. Evol.">
        <title>Pangenome evidence for extensive interdomain horizontal transfer affecting lineage core and shell genes in uncultured planktonic thaumarchaeota and euryarchaeota.</title>
        <authorList>
            <person name="Deschamps P."/>
            <person name="Zivanovic Y."/>
            <person name="Moreira D."/>
            <person name="Rodriguez-Valera F."/>
            <person name="Lopez-Garcia P."/>
        </authorList>
    </citation>
    <scope>NUCLEOTIDE SEQUENCE</scope>
</reference>
<dbReference type="PANTHER" id="PTHR23127:SF0">
    <property type="entry name" value="H_ACA RIBONUCLEOPROTEIN COMPLEX SUBUNIT DKC1"/>
    <property type="match status" value="1"/>
</dbReference>
<dbReference type="GO" id="GO:0003723">
    <property type="term" value="F:RNA binding"/>
    <property type="evidence" value="ECO:0007669"/>
    <property type="project" value="InterPro"/>
</dbReference>
<evidence type="ECO:0000259" key="3">
    <source>
        <dbReference type="SMART" id="SM01136"/>
    </source>
</evidence>
<dbReference type="GO" id="GO:1990481">
    <property type="term" value="P:mRNA pseudouridine synthesis"/>
    <property type="evidence" value="ECO:0007669"/>
    <property type="project" value="TreeGrafter"/>
</dbReference>
<dbReference type="InterPro" id="IPR020103">
    <property type="entry name" value="PsdUridine_synth_cat_dom_sf"/>
</dbReference>